<name>A0AA40K3V6_9PEZI</name>
<protein>
    <submittedName>
        <fullName evidence="2">Uncharacterized protein</fullName>
    </submittedName>
</protein>
<dbReference type="AlphaFoldDB" id="A0AA40K3V6"/>
<accession>A0AA40K3V6</accession>
<evidence type="ECO:0000313" key="2">
    <source>
        <dbReference type="EMBL" id="KAK0744974.1"/>
    </source>
</evidence>
<evidence type="ECO:0000256" key="1">
    <source>
        <dbReference type="SAM" id="MobiDB-lite"/>
    </source>
</evidence>
<comment type="caution">
    <text evidence="2">The sequence shown here is derived from an EMBL/GenBank/DDBJ whole genome shotgun (WGS) entry which is preliminary data.</text>
</comment>
<organism evidence="2 3">
    <name type="scientific">Apiosordaria backusii</name>
    <dbReference type="NCBI Taxonomy" id="314023"/>
    <lineage>
        <taxon>Eukaryota</taxon>
        <taxon>Fungi</taxon>
        <taxon>Dikarya</taxon>
        <taxon>Ascomycota</taxon>
        <taxon>Pezizomycotina</taxon>
        <taxon>Sordariomycetes</taxon>
        <taxon>Sordariomycetidae</taxon>
        <taxon>Sordariales</taxon>
        <taxon>Lasiosphaeriaceae</taxon>
        <taxon>Apiosordaria</taxon>
    </lineage>
</organism>
<keyword evidence="3" id="KW-1185">Reference proteome</keyword>
<feature type="compositionally biased region" description="Basic and acidic residues" evidence="1">
    <location>
        <begin position="53"/>
        <end position="63"/>
    </location>
</feature>
<reference evidence="2" key="1">
    <citation type="submission" date="2023-06" db="EMBL/GenBank/DDBJ databases">
        <title>Genome-scale phylogeny and comparative genomics of the fungal order Sordariales.</title>
        <authorList>
            <consortium name="Lawrence Berkeley National Laboratory"/>
            <person name="Hensen N."/>
            <person name="Bonometti L."/>
            <person name="Westerberg I."/>
            <person name="Brannstrom I.O."/>
            <person name="Guillou S."/>
            <person name="Cros-Aarteil S."/>
            <person name="Calhoun S."/>
            <person name="Haridas S."/>
            <person name="Kuo A."/>
            <person name="Mondo S."/>
            <person name="Pangilinan J."/>
            <person name="Riley R."/>
            <person name="Labutti K."/>
            <person name="Andreopoulos B."/>
            <person name="Lipzen A."/>
            <person name="Chen C."/>
            <person name="Yanf M."/>
            <person name="Daum C."/>
            <person name="Ng V."/>
            <person name="Clum A."/>
            <person name="Steindorff A."/>
            <person name="Ohm R."/>
            <person name="Martin F."/>
            <person name="Silar P."/>
            <person name="Natvig D."/>
            <person name="Lalanne C."/>
            <person name="Gautier V."/>
            <person name="Ament-Velasquez S.L."/>
            <person name="Kruys A."/>
            <person name="Hutchinson M.I."/>
            <person name="Powell A.J."/>
            <person name="Barry K."/>
            <person name="Miller A.N."/>
            <person name="Grigoriev I.V."/>
            <person name="Debuchy R."/>
            <person name="Gladieux P."/>
            <person name="Thoren M.H."/>
            <person name="Johannesson H."/>
        </authorList>
    </citation>
    <scope>NUCLEOTIDE SEQUENCE</scope>
    <source>
        <strain evidence="2">CBS 540.89</strain>
    </source>
</reference>
<dbReference type="EMBL" id="JAUKTV010000002">
    <property type="protein sequence ID" value="KAK0744974.1"/>
    <property type="molecule type" value="Genomic_DNA"/>
</dbReference>
<gene>
    <name evidence="2" type="ORF">B0T21DRAFT_381052</name>
</gene>
<feature type="region of interest" description="Disordered" evidence="1">
    <location>
        <begin position="132"/>
        <end position="181"/>
    </location>
</feature>
<feature type="compositionally biased region" description="Basic residues" evidence="1">
    <location>
        <begin position="133"/>
        <end position="146"/>
    </location>
</feature>
<sequence>MGSVYSKQKHNAQEPPPKKPRARLRKSLRGHSHHQSLNEPQHHQDNESPQTDKTSDNIYRRQDDVDEAQEMPVVRRSQGDVDPELSTEECEKAARDFFPDICPDYLRKTAESRTWTAQGIIEHILDQQEKGVKYPKRSKSLKRKRADTHEDDEEELRKKFEAEPRHQGKPPEYFKKYKAAA</sequence>
<proteinExistence type="predicted"/>
<feature type="compositionally biased region" description="Basic and acidic residues" evidence="1">
    <location>
        <begin position="155"/>
        <end position="166"/>
    </location>
</feature>
<feature type="compositionally biased region" description="Basic residues" evidence="1">
    <location>
        <begin position="18"/>
        <end position="34"/>
    </location>
</feature>
<evidence type="ECO:0000313" key="3">
    <source>
        <dbReference type="Proteomes" id="UP001172159"/>
    </source>
</evidence>
<dbReference type="Proteomes" id="UP001172159">
    <property type="component" value="Unassembled WGS sequence"/>
</dbReference>
<feature type="region of interest" description="Disordered" evidence="1">
    <location>
        <begin position="1"/>
        <end position="89"/>
    </location>
</feature>